<reference evidence="1" key="2">
    <citation type="submission" date="2020-09" db="EMBL/GenBank/DDBJ databases">
        <authorList>
            <person name="Sun Q."/>
            <person name="Zhou Y."/>
        </authorList>
    </citation>
    <scope>NUCLEOTIDE SEQUENCE</scope>
    <source>
        <strain evidence="1">CGMCC 1.15725</strain>
    </source>
</reference>
<dbReference type="InterPro" id="IPR024524">
    <property type="entry name" value="DUF3800"/>
</dbReference>
<dbReference type="Pfam" id="PF12686">
    <property type="entry name" value="DUF3800"/>
    <property type="match status" value="1"/>
</dbReference>
<dbReference type="EMBL" id="BMJQ01000005">
    <property type="protein sequence ID" value="GGF15096.1"/>
    <property type="molecule type" value="Genomic_DNA"/>
</dbReference>
<organism evidence="1 2">
    <name type="scientific">Aliidongia dinghuensis</name>
    <dbReference type="NCBI Taxonomy" id="1867774"/>
    <lineage>
        <taxon>Bacteria</taxon>
        <taxon>Pseudomonadati</taxon>
        <taxon>Pseudomonadota</taxon>
        <taxon>Alphaproteobacteria</taxon>
        <taxon>Rhodospirillales</taxon>
        <taxon>Dongiaceae</taxon>
        <taxon>Aliidongia</taxon>
    </lineage>
</organism>
<evidence type="ECO:0008006" key="3">
    <source>
        <dbReference type="Google" id="ProtNLM"/>
    </source>
</evidence>
<comment type="caution">
    <text evidence="1">The sequence shown here is derived from an EMBL/GenBank/DDBJ whole genome shotgun (WGS) entry which is preliminary data.</text>
</comment>
<evidence type="ECO:0000313" key="1">
    <source>
        <dbReference type="EMBL" id="GGF15096.1"/>
    </source>
</evidence>
<accession>A0A8J2YU11</accession>
<evidence type="ECO:0000313" key="2">
    <source>
        <dbReference type="Proteomes" id="UP000646365"/>
    </source>
</evidence>
<dbReference type="RefSeq" id="WP_189045415.1">
    <property type="nucleotide sequence ID" value="NZ_BMJQ01000005.1"/>
</dbReference>
<keyword evidence="2" id="KW-1185">Reference proteome</keyword>
<protein>
    <recommendedName>
        <fullName evidence="3">DUF3800 domain-containing protein</fullName>
    </recommendedName>
</protein>
<sequence>MTTALNKKVLCFVDEYGTAGAGDLYLGAVVVLARDAGRVDRCFTGLLEPNANEIHAADLDDLYLQGLLRRFWTEAPRDRIVLINQKIAPREGSGPIIYAQAVVETVKIGLKRFQRDVLGRDTIGNVEVITDQNHHNDHPDFRAEIERSRAHDGRFRAVNRLATIDSAASRLLQLADVVGYSRKWINRGTIRAKTLSELYGIQMP</sequence>
<name>A0A8J2YU11_9PROT</name>
<proteinExistence type="predicted"/>
<reference evidence="1" key="1">
    <citation type="journal article" date="2014" name="Int. J. Syst. Evol. Microbiol.">
        <title>Complete genome sequence of Corynebacterium casei LMG S-19264T (=DSM 44701T), isolated from a smear-ripened cheese.</title>
        <authorList>
            <consortium name="US DOE Joint Genome Institute (JGI-PGF)"/>
            <person name="Walter F."/>
            <person name="Albersmeier A."/>
            <person name="Kalinowski J."/>
            <person name="Ruckert C."/>
        </authorList>
    </citation>
    <scope>NUCLEOTIDE SEQUENCE</scope>
    <source>
        <strain evidence="1">CGMCC 1.15725</strain>
    </source>
</reference>
<dbReference type="AlphaFoldDB" id="A0A8J2YU11"/>
<dbReference type="Proteomes" id="UP000646365">
    <property type="component" value="Unassembled WGS sequence"/>
</dbReference>
<gene>
    <name evidence="1" type="ORF">GCM10011611_21070</name>
</gene>